<evidence type="ECO:0000313" key="2">
    <source>
        <dbReference type="EMBL" id="KIO05141.1"/>
    </source>
</evidence>
<accession>A0A0C3PB10</accession>
<reference evidence="2 3" key="1">
    <citation type="submission" date="2014-04" db="EMBL/GenBank/DDBJ databases">
        <authorList>
            <consortium name="DOE Joint Genome Institute"/>
            <person name="Kuo A."/>
            <person name="Kohler A."/>
            <person name="Costa M.D."/>
            <person name="Nagy L.G."/>
            <person name="Floudas D."/>
            <person name="Copeland A."/>
            <person name="Barry K.W."/>
            <person name="Cichocki N."/>
            <person name="Veneault-Fourrey C."/>
            <person name="LaButti K."/>
            <person name="Lindquist E.A."/>
            <person name="Lipzen A."/>
            <person name="Lundell T."/>
            <person name="Morin E."/>
            <person name="Murat C."/>
            <person name="Sun H."/>
            <person name="Tunlid A."/>
            <person name="Henrissat B."/>
            <person name="Grigoriev I.V."/>
            <person name="Hibbett D.S."/>
            <person name="Martin F."/>
            <person name="Nordberg H.P."/>
            <person name="Cantor M.N."/>
            <person name="Hua S.X."/>
        </authorList>
    </citation>
    <scope>NUCLEOTIDE SEQUENCE [LARGE SCALE GENOMIC DNA]</scope>
    <source>
        <strain evidence="2 3">Marx 270</strain>
    </source>
</reference>
<protein>
    <submittedName>
        <fullName evidence="2">Uncharacterized protein</fullName>
    </submittedName>
</protein>
<feature type="region of interest" description="Disordered" evidence="1">
    <location>
        <begin position="151"/>
        <end position="194"/>
    </location>
</feature>
<dbReference type="Proteomes" id="UP000054217">
    <property type="component" value="Unassembled WGS sequence"/>
</dbReference>
<dbReference type="STRING" id="870435.A0A0C3PB10"/>
<sequence length="317" mass="35016">MSNLRLIVTADNNNEGQVIVNWAQVPDDDIRCDTDNGEEVMREQTQLEAERVERAKAEAERAERERAEAEKAAQEAEEKRVHEEEERQEAECKCKGDEAGAGARGEVKRVVMDPSCTCCSWAKVVCKFLVYGNKKQVACMHCNQSKGKCWWPRDGKDAEASPKAASKVNKGKKRKADDETPEPRLSQKKQVKSKLTEVLEIDEPEASGSGARKAVTGEFSGLEDRLEWLIDITGLIANNLAGPFGLQEAAVGTLGQTIDVLKAIINESYSFGVAVTSSDLGLSELDSDELHEEVEWLWAEGKEEEAKGEDENMAEAE</sequence>
<gene>
    <name evidence="2" type="ORF">M404DRAFT_25763</name>
</gene>
<feature type="compositionally biased region" description="Basic and acidic residues" evidence="1">
    <location>
        <begin position="48"/>
        <end position="90"/>
    </location>
</feature>
<dbReference type="EMBL" id="KN831968">
    <property type="protein sequence ID" value="KIO05141.1"/>
    <property type="molecule type" value="Genomic_DNA"/>
</dbReference>
<evidence type="ECO:0000313" key="3">
    <source>
        <dbReference type="Proteomes" id="UP000054217"/>
    </source>
</evidence>
<organism evidence="2 3">
    <name type="scientific">Pisolithus tinctorius Marx 270</name>
    <dbReference type="NCBI Taxonomy" id="870435"/>
    <lineage>
        <taxon>Eukaryota</taxon>
        <taxon>Fungi</taxon>
        <taxon>Dikarya</taxon>
        <taxon>Basidiomycota</taxon>
        <taxon>Agaricomycotina</taxon>
        <taxon>Agaricomycetes</taxon>
        <taxon>Agaricomycetidae</taxon>
        <taxon>Boletales</taxon>
        <taxon>Sclerodermatineae</taxon>
        <taxon>Pisolithaceae</taxon>
        <taxon>Pisolithus</taxon>
    </lineage>
</organism>
<name>A0A0C3PB10_PISTI</name>
<feature type="region of interest" description="Disordered" evidence="1">
    <location>
        <begin position="38"/>
        <end position="90"/>
    </location>
</feature>
<feature type="compositionally biased region" description="Basic and acidic residues" evidence="1">
    <location>
        <begin position="151"/>
        <end position="160"/>
    </location>
</feature>
<proteinExistence type="predicted"/>
<reference evidence="3" key="2">
    <citation type="submission" date="2015-01" db="EMBL/GenBank/DDBJ databases">
        <title>Evolutionary Origins and Diversification of the Mycorrhizal Mutualists.</title>
        <authorList>
            <consortium name="DOE Joint Genome Institute"/>
            <consortium name="Mycorrhizal Genomics Consortium"/>
            <person name="Kohler A."/>
            <person name="Kuo A."/>
            <person name="Nagy L.G."/>
            <person name="Floudas D."/>
            <person name="Copeland A."/>
            <person name="Barry K.W."/>
            <person name="Cichocki N."/>
            <person name="Veneault-Fourrey C."/>
            <person name="LaButti K."/>
            <person name="Lindquist E.A."/>
            <person name="Lipzen A."/>
            <person name="Lundell T."/>
            <person name="Morin E."/>
            <person name="Murat C."/>
            <person name="Riley R."/>
            <person name="Ohm R."/>
            <person name="Sun H."/>
            <person name="Tunlid A."/>
            <person name="Henrissat B."/>
            <person name="Grigoriev I.V."/>
            <person name="Hibbett D.S."/>
            <person name="Martin F."/>
        </authorList>
    </citation>
    <scope>NUCLEOTIDE SEQUENCE [LARGE SCALE GENOMIC DNA]</scope>
    <source>
        <strain evidence="3">Marx 270</strain>
    </source>
</reference>
<dbReference type="InParanoid" id="A0A0C3PB10"/>
<dbReference type="HOGENOM" id="CLU_048923_0_0_1"/>
<keyword evidence="3" id="KW-1185">Reference proteome</keyword>
<dbReference type="AlphaFoldDB" id="A0A0C3PB10"/>
<evidence type="ECO:0000256" key="1">
    <source>
        <dbReference type="SAM" id="MobiDB-lite"/>
    </source>
</evidence>